<comment type="caution">
    <text evidence="9">The sequence shown here is derived from an EMBL/GenBank/DDBJ whole genome shotgun (WGS) entry which is preliminary data.</text>
</comment>
<comment type="similarity">
    <text evidence="2">Belongs to the fucolectin family.</text>
</comment>
<evidence type="ECO:0000313" key="9">
    <source>
        <dbReference type="EMBL" id="GIM16650.1"/>
    </source>
</evidence>
<dbReference type="GO" id="GO:0010185">
    <property type="term" value="P:regulation of cellular defense response"/>
    <property type="evidence" value="ECO:0007669"/>
    <property type="project" value="UniProtKB-ARBA"/>
</dbReference>
<comment type="function">
    <text evidence="1">Acts as a defensive agent. Recognizes blood group fucosylated oligosaccharides including A, B, H and Lewis B-type antigens. Does not recognize Lewis A antigen and has low affinity for monovalent haptens.</text>
</comment>
<dbReference type="GO" id="GO:0001868">
    <property type="term" value="P:regulation of complement activation, lectin pathway"/>
    <property type="evidence" value="ECO:0007669"/>
    <property type="project" value="UniProtKB-ARBA"/>
</dbReference>
<reference evidence="9" key="1">
    <citation type="journal article" date="2021" name="Proc. Natl. Acad. Sci. U.S.A.">
        <title>Three genomes in the algal genus Volvox reveal the fate of a haploid sex-determining region after a transition to homothallism.</title>
        <authorList>
            <person name="Yamamoto K."/>
            <person name="Hamaji T."/>
            <person name="Kawai-Toyooka H."/>
            <person name="Matsuzaki R."/>
            <person name="Takahashi F."/>
            <person name="Nishimura Y."/>
            <person name="Kawachi M."/>
            <person name="Noguchi H."/>
            <person name="Minakuchi Y."/>
            <person name="Umen J.G."/>
            <person name="Toyoda A."/>
            <person name="Nozaki H."/>
        </authorList>
    </citation>
    <scope>NUCLEOTIDE SEQUENCE</scope>
    <source>
        <strain evidence="9">NIES-3785</strain>
    </source>
</reference>
<dbReference type="GO" id="GO:0042806">
    <property type="term" value="F:fucose binding"/>
    <property type="evidence" value="ECO:0007669"/>
    <property type="project" value="UniProtKB-ARBA"/>
</dbReference>
<dbReference type="Gene3D" id="3.50.4.10">
    <property type="entry name" value="Hepatocyte Growth Factor"/>
    <property type="match status" value="1"/>
</dbReference>
<evidence type="ECO:0000256" key="3">
    <source>
        <dbReference type="ARBA" id="ARBA00011233"/>
    </source>
</evidence>
<sequence length="239" mass="25281">LPPHTNVAVGKTAYASSVFGTSYGPENAIDGTIPSLGSNSSTFISGNSSEHWLSIDFGEQMTVSQVTLYNRMDCCGEQLYNAEFRLGGAAVFTNNSDQLPYNDLIHTMTGASIGGTTGGTVTFSLNPPSTGRFLTVKNGAGSGELPFLPVAELQVSGVSAVCIDQMVYGGLHGTGLSSLINLTLSDEAACCQACNANNACFYWDFDRVNGRCRLLRWAYGSFLGVTLLPYVTRVAGAKR</sequence>
<evidence type="ECO:0000256" key="4">
    <source>
        <dbReference type="ARBA" id="ARBA00022723"/>
    </source>
</evidence>
<dbReference type="GO" id="GO:0046872">
    <property type="term" value="F:metal ion binding"/>
    <property type="evidence" value="ECO:0007669"/>
    <property type="project" value="UniProtKB-KW"/>
</dbReference>
<keyword evidence="5" id="KW-0430">Lectin</keyword>
<organism evidence="9 10">
    <name type="scientific">Volvox reticuliferus</name>
    <dbReference type="NCBI Taxonomy" id="1737510"/>
    <lineage>
        <taxon>Eukaryota</taxon>
        <taxon>Viridiplantae</taxon>
        <taxon>Chlorophyta</taxon>
        <taxon>core chlorophytes</taxon>
        <taxon>Chlorophyceae</taxon>
        <taxon>CS clade</taxon>
        <taxon>Chlamydomonadales</taxon>
        <taxon>Volvocaceae</taxon>
        <taxon>Volvox</taxon>
    </lineage>
</organism>
<dbReference type="Proteomes" id="UP000722791">
    <property type="component" value="Unassembled WGS sequence"/>
</dbReference>
<dbReference type="InterPro" id="IPR006585">
    <property type="entry name" value="FTP1"/>
</dbReference>
<dbReference type="InterPro" id="IPR000421">
    <property type="entry name" value="FA58C"/>
</dbReference>
<evidence type="ECO:0000256" key="2">
    <source>
        <dbReference type="ARBA" id="ARBA00010147"/>
    </source>
</evidence>
<dbReference type="InterPro" id="IPR008979">
    <property type="entry name" value="Galactose-bd-like_sf"/>
</dbReference>
<feature type="non-terminal residue" evidence="9">
    <location>
        <position position="1"/>
    </location>
</feature>
<dbReference type="Pfam" id="PF00754">
    <property type="entry name" value="F5_F8_type_C"/>
    <property type="match status" value="1"/>
</dbReference>
<protein>
    <recommendedName>
        <fullName evidence="8">Fucolectin tachylectin-4 pentraxin-1 domain-containing protein</fullName>
    </recommendedName>
</protein>
<accession>A0A8J4GYT1</accession>
<dbReference type="InterPro" id="IPR051941">
    <property type="entry name" value="BG_Antigen-Binding_Lectin"/>
</dbReference>
<evidence type="ECO:0000259" key="8">
    <source>
        <dbReference type="SMART" id="SM00607"/>
    </source>
</evidence>
<proteinExistence type="inferred from homology"/>
<dbReference type="PANTHER" id="PTHR45713">
    <property type="entry name" value="FTP DOMAIN-CONTAINING PROTEIN"/>
    <property type="match status" value="1"/>
</dbReference>
<evidence type="ECO:0000256" key="5">
    <source>
        <dbReference type="ARBA" id="ARBA00022734"/>
    </source>
</evidence>
<dbReference type="SMART" id="SM00607">
    <property type="entry name" value="FTP"/>
    <property type="match status" value="1"/>
</dbReference>
<dbReference type="PANTHER" id="PTHR45713:SF6">
    <property type="entry name" value="F5_8 TYPE C DOMAIN-CONTAINING PROTEIN"/>
    <property type="match status" value="1"/>
</dbReference>
<dbReference type="EMBL" id="BNCQ01000082">
    <property type="protein sequence ID" value="GIM16650.1"/>
    <property type="molecule type" value="Genomic_DNA"/>
</dbReference>
<keyword evidence="6" id="KW-0106">Calcium</keyword>
<comment type="subunit">
    <text evidence="3">Homotrimer.</text>
</comment>
<keyword evidence="4" id="KW-0479">Metal-binding</keyword>
<dbReference type="SUPFAM" id="SSF49785">
    <property type="entry name" value="Galactose-binding domain-like"/>
    <property type="match status" value="1"/>
</dbReference>
<name>A0A8J4GYT1_9CHLO</name>
<feature type="non-terminal residue" evidence="9">
    <location>
        <position position="239"/>
    </location>
</feature>
<evidence type="ECO:0000256" key="6">
    <source>
        <dbReference type="ARBA" id="ARBA00022837"/>
    </source>
</evidence>
<dbReference type="Gene3D" id="2.60.120.260">
    <property type="entry name" value="Galactose-binding domain-like"/>
    <property type="match status" value="1"/>
</dbReference>
<evidence type="ECO:0000313" key="10">
    <source>
        <dbReference type="Proteomes" id="UP000722791"/>
    </source>
</evidence>
<feature type="domain" description="Fucolectin tachylectin-4 pentraxin-1" evidence="8">
    <location>
        <begin position="4"/>
        <end position="156"/>
    </location>
</feature>
<dbReference type="AlphaFoldDB" id="A0A8J4GYT1"/>
<gene>
    <name evidence="9" type="ORF">Vretimale_19257</name>
</gene>
<evidence type="ECO:0000256" key="1">
    <source>
        <dbReference type="ARBA" id="ARBA00002219"/>
    </source>
</evidence>
<evidence type="ECO:0000256" key="7">
    <source>
        <dbReference type="ARBA" id="ARBA00023157"/>
    </source>
</evidence>
<keyword evidence="7" id="KW-1015">Disulfide bond</keyword>